<protein>
    <recommendedName>
        <fullName evidence="3">Transposase DDE domain</fullName>
    </recommendedName>
</protein>
<evidence type="ECO:0000313" key="1">
    <source>
        <dbReference type="EMBL" id="VTN16487.1"/>
    </source>
</evidence>
<evidence type="ECO:0008006" key="3">
    <source>
        <dbReference type="Google" id="ProtNLM"/>
    </source>
</evidence>
<dbReference type="InterPro" id="IPR053172">
    <property type="entry name" value="Tn903_transposase"/>
</dbReference>
<evidence type="ECO:0000313" key="2">
    <source>
        <dbReference type="Proteomes" id="UP000339249"/>
    </source>
</evidence>
<dbReference type="Proteomes" id="UP000339249">
    <property type="component" value="Unassembled WGS sequence"/>
</dbReference>
<gene>
    <name evidence="1" type="ORF">NCTC9185_07887</name>
</gene>
<accession>A0A4U9DHV4</accession>
<dbReference type="EMBL" id="CABDVU010000002">
    <property type="protein sequence ID" value="VTN16487.1"/>
    <property type="molecule type" value="Genomic_DNA"/>
</dbReference>
<dbReference type="AlphaFoldDB" id="A0A4U9DHV4"/>
<reference evidence="1 2" key="1">
    <citation type="submission" date="2019-04" db="EMBL/GenBank/DDBJ databases">
        <authorList>
            <consortium name="Pathogen Informatics"/>
        </authorList>
    </citation>
    <scope>NUCLEOTIDE SEQUENCE [LARGE SCALE GENOMIC DNA]</scope>
    <source>
        <strain evidence="1 2">NCTC9185</strain>
    </source>
</reference>
<name>A0A4U9DHV4_RAOTE</name>
<dbReference type="PANTHER" id="PTHR34631:SF3">
    <property type="entry name" value="ISSOD12 TRANSPOSASE TNPA_ISSOD12"/>
    <property type="match status" value="1"/>
</dbReference>
<organism evidence="1 2">
    <name type="scientific">Raoultella terrigena</name>
    <name type="common">Klebsiella terrigena</name>
    <dbReference type="NCBI Taxonomy" id="577"/>
    <lineage>
        <taxon>Bacteria</taxon>
        <taxon>Pseudomonadati</taxon>
        <taxon>Pseudomonadota</taxon>
        <taxon>Gammaproteobacteria</taxon>
        <taxon>Enterobacterales</taxon>
        <taxon>Enterobacteriaceae</taxon>
        <taxon>Klebsiella/Raoultella group</taxon>
        <taxon>Raoultella</taxon>
    </lineage>
</organism>
<sequence>MALTIPGYVTMNCGVRKSARLSLPEKVRVTGPVNMADRNRAVANQRMTGSNARWKWTTDYNRRSIAETAMYRVKQLFGGSLTLRDYDGQVAEAMALVRALNKMTKAGMPESVRIA</sequence>
<dbReference type="PANTHER" id="PTHR34631">
    <property type="match status" value="1"/>
</dbReference>
<proteinExistence type="predicted"/>